<keyword evidence="2" id="KW-1185">Reference proteome</keyword>
<dbReference type="PATRIC" id="fig|1389415.4.peg.2073"/>
<dbReference type="AlphaFoldDB" id="U7R100"/>
<gene>
    <name evidence="1" type="ORF">O185_10350</name>
</gene>
<dbReference type="Proteomes" id="UP000017133">
    <property type="component" value="Unassembled WGS sequence"/>
</dbReference>
<accession>U7R100</accession>
<dbReference type="EMBL" id="AXDT01000087">
    <property type="protein sequence ID" value="ERT13185.1"/>
    <property type="molecule type" value="Genomic_DNA"/>
</dbReference>
<proteinExistence type="predicted"/>
<sequence length="46" mass="5354">MIKEMDFDFNTISISIIPFGFKPKNQIQEKGKAIKFECQFNENGKV</sequence>
<protein>
    <submittedName>
        <fullName evidence="1">Uncharacterized protein</fullName>
    </submittedName>
</protein>
<reference evidence="1 2" key="1">
    <citation type="submission" date="2013-10" db="EMBL/GenBank/DDBJ databases">
        <title>Whole Genome Shotgun Sequence of Photorhabdus temperata J3.</title>
        <authorList>
            <person name="Park G.-S."/>
            <person name="Hong S.-J."/>
            <person name="Shin J.-H."/>
        </authorList>
    </citation>
    <scope>NUCLEOTIDE SEQUENCE [LARGE SCALE GENOMIC DNA]</scope>
    <source>
        <strain evidence="1 2">J3</strain>
    </source>
</reference>
<evidence type="ECO:0000313" key="2">
    <source>
        <dbReference type="Proteomes" id="UP000017133"/>
    </source>
</evidence>
<organism evidence="1 2">
    <name type="scientific">Photorhabdus temperata J3</name>
    <dbReference type="NCBI Taxonomy" id="1389415"/>
    <lineage>
        <taxon>Bacteria</taxon>
        <taxon>Pseudomonadati</taxon>
        <taxon>Pseudomonadota</taxon>
        <taxon>Gammaproteobacteria</taxon>
        <taxon>Enterobacterales</taxon>
        <taxon>Morganellaceae</taxon>
        <taxon>Photorhabdus</taxon>
    </lineage>
</organism>
<name>U7R100_PHOTE</name>
<evidence type="ECO:0000313" key="1">
    <source>
        <dbReference type="EMBL" id="ERT13185.1"/>
    </source>
</evidence>
<comment type="caution">
    <text evidence="1">The sequence shown here is derived from an EMBL/GenBank/DDBJ whole genome shotgun (WGS) entry which is preliminary data.</text>
</comment>